<feature type="non-terminal residue" evidence="4">
    <location>
        <position position="1"/>
    </location>
</feature>
<feature type="region of interest" description="Disordered" evidence="1">
    <location>
        <begin position="99"/>
        <end position="140"/>
    </location>
</feature>
<accession>A0A8T2LT58</accession>
<dbReference type="EMBL" id="JAICCE010000008">
    <property type="protein sequence ID" value="KAG9273977.1"/>
    <property type="molecule type" value="Genomic_DNA"/>
</dbReference>
<dbReference type="InterPro" id="IPR036179">
    <property type="entry name" value="Ig-like_dom_sf"/>
</dbReference>
<dbReference type="AlphaFoldDB" id="A0A8T2LT58"/>
<comment type="caution">
    <text evidence="4">The sequence shown here is derived from an EMBL/GenBank/DDBJ whole genome shotgun (WGS) entry which is preliminary data.</text>
</comment>
<evidence type="ECO:0000259" key="3">
    <source>
        <dbReference type="PROSITE" id="PS50835"/>
    </source>
</evidence>
<dbReference type="Gene3D" id="2.60.40.10">
    <property type="entry name" value="Immunoglobulins"/>
    <property type="match status" value="1"/>
</dbReference>
<protein>
    <recommendedName>
        <fullName evidence="3">Ig-like domain-containing protein</fullName>
    </recommendedName>
</protein>
<feature type="transmembrane region" description="Helical" evidence="2">
    <location>
        <begin position="159"/>
        <end position="180"/>
    </location>
</feature>
<keyword evidence="2" id="KW-0812">Transmembrane</keyword>
<evidence type="ECO:0000313" key="4">
    <source>
        <dbReference type="EMBL" id="KAG9273977.1"/>
    </source>
</evidence>
<dbReference type="PROSITE" id="PS50835">
    <property type="entry name" value="IG_LIKE"/>
    <property type="match status" value="1"/>
</dbReference>
<dbReference type="InterPro" id="IPR013783">
    <property type="entry name" value="Ig-like_fold"/>
</dbReference>
<dbReference type="InterPro" id="IPR007110">
    <property type="entry name" value="Ig-like_dom"/>
</dbReference>
<evidence type="ECO:0000256" key="2">
    <source>
        <dbReference type="SAM" id="Phobius"/>
    </source>
</evidence>
<feature type="compositionally biased region" description="Basic and acidic residues" evidence="1">
    <location>
        <begin position="107"/>
        <end position="121"/>
    </location>
</feature>
<keyword evidence="2" id="KW-1133">Transmembrane helix</keyword>
<keyword evidence="2" id="KW-0472">Membrane</keyword>
<dbReference type="Pfam" id="PF07654">
    <property type="entry name" value="C1-set"/>
    <property type="match status" value="1"/>
</dbReference>
<organism evidence="4 5">
    <name type="scientific">Astyanax mexicanus</name>
    <name type="common">Blind cave fish</name>
    <name type="synonym">Astyanax fasciatus mexicanus</name>
    <dbReference type="NCBI Taxonomy" id="7994"/>
    <lineage>
        <taxon>Eukaryota</taxon>
        <taxon>Metazoa</taxon>
        <taxon>Chordata</taxon>
        <taxon>Craniata</taxon>
        <taxon>Vertebrata</taxon>
        <taxon>Euteleostomi</taxon>
        <taxon>Actinopterygii</taxon>
        <taxon>Neopterygii</taxon>
        <taxon>Teleostei</taxon>
        <taxon>Ostariophysi</taxon>
        <taxon>Characiformes</taxon>
        <taxon>Characoidei</taxon>
        <taxon>Acestrorhamphidae</taxon>
        <taxon>Acestrorhamphinae</taxon>
        <taxon>Astyanax</taxon>
    </lineage>
</organism>
<dbReference type="InterPro" id="IPR003597">
    <property type="entry name" value="Ig_C1-set"/>
</dbReference>
<evidence type="ECO:0000256" key="1">
    <source>
        <dbReference type="SAM" id="MobiDB-lite"/>
    </source>
</evidence>
<gene>
    <name evidence="4" type="ORF">AMEX_G10770</name>
</gene>
<dbReference type="Proteomes" id="UP000752171">
    <property type="component" value="Unassembled WGS sequence"/>
</dbReference>
<feature type="domain" description="Ig-like" evidence="3">
    <location>
        <begin position="10"/>
        <end position="106"/>
    </location>
</feature>
<evidence type="ECO:0000313" key="5">
    <source>
        <dbReference type="Proteomes" id="UP000752171"/>
    </source>
</evidence>
<proteinExistence type="predicted"/>
<reference evidence="4 5" key="1">
    <citation type="submission" date="2021-07" db="EMBL/GenBank/DDBJ databases">
        <authorList>
            <person name="Imarazene B."/>
            <person name="Zahm M."/>
            <person name="Klopp C."/>
            <person name="Cabau C."/>
            <person name="Beille S."/>
            <person name="Jouanno E."/>
            <person name="Castinel A."/>
            <person name="Lluch J."/>
            <person name="Gil L."/>
            <person name="Kuchtly C."/>
            <person name="Lopez Roques C."/>
            <person name="Donnadieu C."/>
            <person name="Parrinello H."/>
            <person name="Journot L."/>
            <person name="Du K."/>
            <person name="Schartl M."/>
            <person name="Retaux S."/>
            <person name="Guiguen Y."/>
        </authorList>
    </citation>
    <scope>NUCLEOTIDE SEQUENCE [LARGE SCALE GENOMIC DNA]</scope>
    <source>
        <strain evidence="4">Pach_M1</strain>
        <tissue evidence="4">Testis</tissue>
    </source>
</reference>
<name>A0A8T2LT58_ASTMX</name>
<sequence>TESGKSAVKPKLSAYPISRPSNGRSVLLCQARDMYPDLVRFIWKDQAGKEVTVSDTVELLEQRDEEEVRVTSMLIIDQQKAQSNTFTCSVQHDSSIDTTNNELKVTIPKEQETKPKPDPERPVSTCKPETEEEENNLHKKTNPDFGSFELIPKLNLFNLTYVSLLVKNVLYFFAVCFLLYKRRDRSSKPDLEPNQGK</sequence>
<dbReference type="SUPFAM" id="SSF48726">
    <property type="entry name" value="Immunoglobulin"/>
    <property type="match status" value="1"/>
</dbReference>